<gene>
    <name evidence="1" type="ORF">SDC9_76103</name>
</gene>
<reference evidence="1" key="1">
    <citation type="submission" date="2019-08" db="EMBL/GenBank/DDBJ databases">
        <authorList>
            <person name="Kucharzyk K."/>
            <person name="Murdoch R.W."/>
            <person name="Higgins S."/>
            <person name="Loffler F."/>
        </authorList>
    </citation>
    <scope>NUCLEOTIDE SEQUENCE</scope>
</reference>
<dbReference type="EMBL" id="VSSQ01005545">
    <property type="protein sequence ID" value="MPM29563.1"/>
    <property type="molecule type" value="Genomic_DNA"/>
</dbReference>
<name>A0A644YSW2_9ZZZZ</name>
<comment type="caution">
    <text evidence="1">The sequence shown here is derived from an EMBL/GenBank/DDBJ whole genome shotgun (WGS) entry which is preliminary data.</text>
</comment>
<dbReference type="AlphaFoldDB" id="A0A644YSW2"/>
<sequence length="138" mass="14949">MRKYPSRMGVGASSILLILVVVSLTLFSVLSLLQARADAALTEKTALSVNSFYDADARAQQMLSQLDGALALGQDPTYIEGITSAGDQKYEFTIGSYDGHTLNVSVSVANGYAQVVRYRYESAKEWVGESADKVWQGD</sequence>
<evidence type="ECO:0000313" key="1">
    <source>
        <dbReference type="EMBL" id="MPM29563.1"/>
    </source>
</evidence>
<evidence type="ECO:0008006" key="2">
    <source>
        <dbReference type="Google" id="ProtNLM"/>
    </source>
</evidence>
<accession>A0A644YSW2</accession>
<protein>
    <recommendedName>
        <fullName evidence="2">Type 4 fimbrial biogenesis protein PilX N-terminal domain-containing protein</fullName>
    </recommendedName>
</protein>
<organism evidence="1">
    <name type="scientific">bioreactor metagenome</name>
    <dbReference type="NCBI Taxonomy" id="1076179"/>
    <lineage>
        <taxon>unclassified sequences</taxon>
        <taxon>metagenomes</taxon>
        <taxon>ecological metagenomes</taxon>
    </lineage>
</organism>
<proteinExistence type="predicted"/>